<evidence type="ECO:0000313" key="1">
    <source>
        <dbReference type="EMBL" id="RRT70506.1"/>
    </source>
</evidence>
<evidence type="ECO:0000313" key="2">
    <source>
        <dbReference type="Proteomes" id="UP000287651"/>
    </source>
</evidence>
<dbReference type="Proteomes" id="UP000287651">
    <property type="component" value="Unassembled WGS sequence"/>
</dbReference>
<comment type="caution">
    <text evidence="1">The sequence shown here is derived from an EMBL/GenBank/DDBJ whole genome shotgun (WGS) entry which is preliminary data.</text>
</comment>
<name>A0A427A2S4_ENSVE</name>
<organism evidence="1 2">
    <name type="scientific">Ensete ventricosum</name>
    <name type="common">Abyssinian banana</name>
    <name type="synonym">Musa ensete</name>
    <dbReference type="NCBI Taxonomy" id="4639"/>
    <lineage>
        <taxon>Eukaryota</taxon>
        <taxon>Viridiplantae</taxon>
        <taxon>Streptophyta</taxon>
        <taxon>Embryophyta</taxon>
        <taxon>Tracheophyta</taxon>
        <taxon>Spermatophyta</taxon>
        <taxon>Magnoliopsida</taxon>
        <taxon>Liliopsida</taxon>
        <taxon>Zingiberales</taxon>
        <taxon>Musaceae</taxon>
        <taxon>Ensete</taxon>
    </lineage>
</organism>
<reference evidence="1 2" key="1">
    <citation type="journal article" date="2014" name="Agronomy (Basel)">
        <title>A Draft Genome Sequence for Ensete ventricosum, the Drought-Tolerant Tree Against Hunger.</title>
        <authorList>
            <person name="Harrison J."/>
            <person name="Moore K.A."/>
            <person name="Paszkiewicz K."/>
            <person name="Jones T."/>
            <person name="Grant M."/>
            <person name="Ambacheew D."/>
            <person name="Muzemil S."/>
            <person name="Studholme D.J."/>
        </authorList>
    </citation>
    <scope>NUCLEOTIDE SEQUENCE [LARGE SCALE GENOMIC DNA]</scope>
</reference>
<sequence>MPLTRQQKDHNISDLEAYTMASEDVIDAKSKAFEMRMENKLCALFEEEDLEHEENIDEDLQSADCMVHAVAGYANPQMMKIGCFLKQQPVTILNDIESTNNFMDSKVAARSMLHIENYSKFNVKVAYVESSTAAKGAHE</sequence>
<proteinExistence type="predicted"/>
<gene>
    <name evidence="1" type="ORF">B296_00003639</name>
</gene>
<protein>
    <submittedName>
        <fullName evidence="1">Uncharacterized protein</fullName>
    </submittedName>
</protein>
<dbReference type="AlphaFoldDB" id="A0A427A2S4"/>
<dbReference type="EMBL" id="AMZH03003993">
    <property type="protein sequence ID" value="RRT70506.1"/>
    <property type="molecule type" value="Genomic_DNA"/>
</dbReference>
<accession>A0A427A2S4</accession>